<reference evidence="2 3" key="1">
    <citation type="submission" date="2013-10" db="EMBL/GenBank/DDBJ databases">
        <authorList>
            <consortium name="International Citrus Genome Consortium"/>
            <person name="Jenkins J."/>
            <person name="Schmutz J."/>
            <person name="Prochnik S."/>
            <person name="Rokhsar D."/>
            <person name="Gmitter F."/>
            <person name="Ollitrault P."/>
            <person name="Machado M."/>
            <person name="Talon M."/>
            <person name="Wincker P."/>
            <person name="Jaillon O."/>
            <person name="Morgante M."/>
        </authorList>
    </citation>
    <scope>NUCLEOTIDE SEQUENCE</scope>
    <source>
        <strain evidence="3">cv. Clemenules</strain>
    </source>
</reference>
<dbReference type="Gramene" id="ESR53750">
    <property type="protein sequence ID" value="ESR53750"/>
    <property type="gene ID" value="CICLE_v10024675mg"/>
</dbReference>
<dbReference type="InParanoid" id="V4TPZ3"/>
<evidence type="ECO:0000313" key="3">
    <source>
        <dbReference type="Proteomes" id="UP000030687"/>
    </source>
</evidence>
<accession>V4TPZ3</accession>
<proteinExistence type="predicted"/>
<feature type="compositionally biased region" description="Basic residues" evidence="1">
    <location>
        <begin position="1"/>
        <end position="15"/>
    </location>
</feature>
<dbReference type="AlphaFoldDB" id="V4TPZ3"/>
<keyword evidence="3" id="KW-1185">Reference proteome</keyword>
<dbReference type="EMBL" id="KI536661">
    <property type="protein sequence ID" value="ESR53750.1"/>
    <property type="molecule type" value="Genomic_DNA"/>
</dbReference>
<evidence type="ECO:0000313" key="2">
    <source>
        <dbReference type="EMBL" id="ESR53750.1"/>
    </source>
</evidence>
<gene>
    <name evidence="2" type="ORF">CICLE_v10024675mg</name>
</gene>
<dbReference type="Proteomes" id="UP000030687">
    <property type="component" value="Unassembled WGS sequence"/>
</dbReference>
<dbReference type="KEGG" id="cic:CICLE_v10024675mg"/>
<organism evidence="2 3">
    <name type="scientific">Citrus clementina</name>
    <name type="common">Clementine</name>
    <name type="synonym">Citrus deliciosa x Citrus sinensis</name>
    <dbReference type="NCBI Taxonomy" id="85681"/>
    <lineage>
        <taxon>Eukaryota</taxon>
        <taxon>Viridiplantae</taxon>
        <taxon>Streptophyta</taxon>
        <taxon>Embryophyta</taxon>
        <taxon>Tracheophyta</taxon>
        <taxon>Spermatophyta</taxon>
        <taxon>Magnoliopsida</taxon>
        <taxon>eudicotyledons</taxon>
        <taxon>Gunneridae</taxon>
        <taxon>Pentapetalae</taxon>
        <taxon>rosids</taxon>
        <taxon>malvids</taxon>
        <taxon>Sapindales</taxon>
        <taxon>Rutaceae</taxon>
        <taxon>Aurantioideae</taxon>
        <taxon>Citrus</taxon>
    </lineage>
</organism>
<protein>
    <submittedName>
        <fullName evidence="2">Uncharacterized protein</fullName>
    </submittedName>
</protein>
<evidence type="ECO:0000256" key="1">
    <source>
        <dbReference type="SAM" id="MobiDB-lite"/>
    </source>
</evidence>
<sequence>MHTAHMTHTHQRIRKDRQLGPIQFGARFDVGPHSRTTSGMGPAKASTRTKSACKALHDTCREVAWSDWGLGV</sequence>
<feature type="region of interest" description="Disordered" evidence="1">
    <location>
        <begin position="1"/>
        <end position="48"/>
    </location>
</feature>
<name>V4TPZ3_CITCL</name>